<evidence type="ECO:0000313" key="10">
    <source>
        <dbReference type="Proteomes" id="UP000283678"/>
    </source>
</evidence>
<proteinExistence type="inferred from homology"/>
<dbReference type="Proteomes" id="UP000500949">
    <property type="component" value="Chromosome"/>
</dbReference>
<evidence type="ECO:0000313" key="11">
    <source>
        <dbReference type="Proteomes" id="UP000294834"/>
    </source>
</evidence>
<comment type="subcellular location">
    <subcellularLocation>
        <location evidence="1">Cell outer membrane</location>
    </subcellularLocation>
</comment>
<dbReference type="AlphaFoldDB" id="A0A412ZCB0"/>
<protein>
    <submittedName>
        <fullName evidence="8">RagB/SusD family nutrient uptake outer membrane protein</fullName>
    </submittedName>
</protein>
<dbReference type="EMBL" id="QRZL01000008">
    <property type="protein sequence ID" value="RGV77732.1"/>
    <property type="molecule type" value="Genomic_DNA"/>
</dbReference>
<evidence type="ECO:0000313" key="12">
    <source>
        <dbReference type="Proteomes" id="UP000500949"/>
    </source>
</evidence>
<dbReference type="Proteomes" id="UP000283678">
    <property type="component" value="Unassembled WGS sequence"/>
</dbReference>
<reference evidence="8 10" key="1">
    <citation type="submission" date="2018-08" db="EMBL/GenBank/DDBJ databases">
        <title>A genome reference for cultivated species of the human gut microbiota.</title>
        <authorList>
            <person name="Zou Y."/>
            <person name="Xue W."/>
            <person name="Luo G."/>
        </authorList>
    </citation>
    <scope>NUCLEOTIDE SEQUENCE [LARGE SCALE GENOMIC DNA]</scope>
    <source>
        <strain evidence="8 10">AF14-1AC</strain>
    </source>
</reference>
<evidence type="ECO:0000256" key="5">
    <source>
        <dbReference type="ARBA" id="ARBA00023237"/>
    </source>
</evidence>
<reference evidence="9 11" key="2">
    <citation type="journal article" date="2019" name="Nat. Microbiol.">
        <title>Genomic variation and strain-specific functional adaptation in the human gut microbiome during early life.</title>
        <authorList>
            <person name="Vatanen T."/>
            <person name="Plichta D.R."/>
            <person name="Somani J."/>
            <person name="Munch P.C."/>
            <person name="Arthur T.D."/>
            <person name="Hall A.B."/>
            <person name="Rudolf S."/>
            <person name="Oakeley E.J."/>
            <person name="Ke X."/>
            <person name="Young R.A."/>
            <person name="Haiser H.J."/>
            <person name="Kolde R."/>
            <person name="Yassour M."/>
            <person name="Luopajarvi K."/>
            <person name="Siljander H."/>
            <person name="Virtanen S.M."/>
            <person name="Ilonen J."/>
            <person name="Uibo R."/>
            <person name="Tillmann V."/>
            <person name="Mokurov S."/>
            <person name="Dorshakova N."/>
            <person name="Porter J.A."/>
            <person name="McHardy A.C."/>
            <person name="Lahdesmaki H."/>
            <person name="Vlamakis H."/>
            <person name="Huttenhower C."/>
            <person name="Knip M."/>
            <person name="Xavier R.J."/>
        </authorList>
    </citation>
    <scope>NUCLEOTIDE SEQUENCE [LARGE SCALE GENOMIC DNA]</scope>
    <source>
        <strain evidence="9 11">RJX1052</strain>
    </source>
</reference>
<dbReference type="Proteomes" id="UP000294834">
    <property type="component" value="Unassembled WGS sequence"/>
</dbReference>
<evidence type="ECO:0000313" key="9">
    <source>
        <dbReference type="EMBL" id="TDB03853.1"/>
    </source>
</evidence>
<dbReference type="SUPFAM" id="SSF48452">
    <property type="entry name" value="TPR-like"/>
    <property type="match status" value="1"/>
</dbReference>
<dbReference type="GO" id="GO:0009279">
    <property type="term" value="C:cell outer membrane"/>
    <property type="evidence" value="ECO:0007669"/>
    <property type="project" value="UniProtKB-SubCell"/>
</dbReference>
<keyword evidence="4" id="KW-0472">Membrane</keyword>
<evidence type="ECO:0000256" key="1">
    <source>
        <dbReference type="ARBA" id="ARBA00004442"/>
    </source>
</evidence>
<dbReference type="Pfam" id="PF07980">
    <property type="entry name" value="SusD_RagB"/>
    <property type="match status" value="1"/>
</dbReference>
<accession>A0A412ZCB0</accession>
<evidence type="ECO:0000256" key="2">
    <source>
        <dbReference type="ARBA" id="ARBA00006275"/>
    </source>
</evidence>
<evidence type="ECO:0000313" key="8">
    <source>
        <dbReference type="EMBL" id="RGV77732.1"/>
    </source>
</evidence>
<keyword evidence="3" id="KW-0732">Signal</keyword>
<evidence type="ECO:0000256" key="4">
    <source>
        <dbReference type="ARBA" id="ARBA00023136"/>
    </source>
</evidence>
<sequence>MNEVRRRAAIPGKEAAMEIKPEQLTLDFILDERARELGGEQQRWFDLKRTGKLLERVKAYNPDAKVNIKEHHLLRPIPQTQLDAIINKEEFGQNAGYN</sequence>
<evidence type="ECO:0000313" key="7">
    <source>
        <dbReference type="EMBL" id="QJR78619.1"/>
    </source>
</evidence>
<comment type="similarity">
    <text evidence="2">Belongs to the SusD family.</text>
</comment>
<dbReference type="InterPro" id="IPR012944">
    <property type="entry name" value="SusD_RagB_dom"/>
</dbReference>
<organism evidence="8 10">
    <name type="scientific">Phocaeicola dorei</name>
    <dbReference type="NCBI Taxonomy" id="357276"/>
    <lineage>
        <taxon>Bacteria</taxon>
        <taxon>Pseudomonadati</taxon>
        <taxon>Bacteroidota</taxon>
        <taxon>Bacteroidia</taxon>
        <taxon>Bacteroidales</taxon>
        <taxon>Bacteroidaceae</taxon>
        <taxon>Phocaeicola</taxon>
    </lineage>
</organism>
<dbReference type="InterPro" id="IPR011990">
    <property type="entry name" value="TPR-like_helical_dom_sf"/>
</dbReference>
<reference evidence="7 12" key="3">
    <citation type="submission" date="2019-11" db="EMBL/GenBank/DDBJ databases">
        <title>Complete genome sequence of Bacteroides dorei DSM 17855.</title>
        <authorList>
            <person name="Russell J.T."/>
        </authorList>
    </citation>
    <scope>NUCLEOTIDE SEQUENCE [LARGE SCALE GENOMIC DNA]</scope>
    <source>
        <strain evidence="7 12">DSM 17855</strain>
    </source>
</reference>
<gene>
    <name evidence="8" type="ORF">DWW04_09430</name>
    <name evidence="9" type="ORF">E1J06_22135</name>
    <name evidence="7" type="ORF">GKD17_20760</name>
</gene>
<name>A0A412ZCB0_9BACT</name>
<dbReference type="Gene3D" id="1.25.40.390">
    <property type="match status" value="1"/>
</dbReference>
<dbReference type="EMBL" id="SLTX01000002">
    <property type="protein sequence ID" value="TDB03853.1"/>
    <property type="molecule type" value="Genomic_DNA"/>
</dbReference>
<evidence type="ECO:0000259" key="6">
    <source>
        <dbReference type="Pfam" id="PF07980"/>
    </source>
</evidence>
<evidence type="ECO:0000256" key="3">
    <source>
        <dbReference type="ARBA" id="ARBA00022729"/>
    </source>
</evidence>
<dbReference type="EMBL" id="CP046176">
    <property type="protein sequence ID" value="QJR78619.1"/>
    <property type="molecule type" value="Genomic_DNA"/>
</dbReference>
<feature type="domain" description="RagB/SusD" evidence="6">
    <location>
        <begin position="1"/>
        <end position="97"/>
    </location>
</feature>
<keyword evidence="5" id="KW-0998">Cell outer membrane</keyword>